<dbReference type="AlphaFoldDB" id="A0A6C0LWZ4"/>
<feature type="region of interest" description="Disordered" evidence="1">
    <location>
        <begin position="1"/>
        <end position="52"/>
    </location>
</feature>
<name>A0A6C0LWZ4_9ZZZZ</name>
<protein>
    <submittedName>
        <fullName evidence="2">Uncharacterized protein</fullName>
    </submittedName>
</protein>
<organism evidence="2">
    <name type="scientific">viral metagenome</name>
    <dbReference type="NCBI Taxonomy" id="1070528"/>
    <lineage>
        <taxon>unclassified sequences</taxon>
        <taxon>metagenomes</taxon>
        <taxon>organismal metagenomes</taxon>
    </lineage>
</organism>
<evidence type="ECO:0000256" key="1">
    <source>
        <dbReference type="SAM" id="MobiDB-lite"/>
    </source>
</evidence>
<accession>A0A6C0LWZ4</accession>
<feature type="compositionally biased region" description="Low complexity" evidence="1">
    <location>
        <begin position="33"/>
        <end position="43"/>
    </location>
</feature>
<feature type="compositionally biased region" description="Basic residues" evidence="1">
    <location>
        <begin position="10"/>
        <end position="19"/>
    </location>
</feature>
<dbReference type="EMBL" id="MN740581">
    <property type="protein sequence ID" value="QHU34903.1"/>
    <property type="molecule type" value="Genomic_DNA"/>
</dbReference>
<reference evidence="2" key="1">
    <citation type="journal article" date="2020" name="Nature">
        <title>Giant virus diversity and host interactions through global metagenomics.</title>
        <authorList>
            <person name="Schulz F."/>
            <person name="Roux S."/>
            <person name="Paez-Espino D."/>
            <person name="Jungbluth S."/>
            <person name="Walsh D.A."/>
            <person name="Denef V.J."/>
            <person name="McMahon K.D."/>
            <person name="Konstantinidis K.T."/>
            <person name="Eloe-Fadrosh E.A."/>
            <person name="Kyrpides N.C."/>
            <person name="Woyke T."/>
        </authorList>
    </citation>
    <scope>NUCLEOTIDE SEQUENCE</scope>
    <source>
        <strain evidence="2">GVMAG-S-1017244-22</strain>
    </source>
</reference>
<feature type="compositionally biased region" description="Basic residues" evidence="1">
    <location>
        <begin position="316"/>
        <end position="338"/>
    </location>
</feature>
<feature type="region of interest" description="Disordered" evidence="1">
    <location>
        <begin position="311"/>
        <end position="338"/>
    </location>
</feature>
<evidence type="ECO:0000313" key="2">
    <source>
        <dbReference type="EMBL" id="QHU34903.1"/>
    </source>
</evidence>
<sequence length="338" mass="38409">MNFEYPPPPKLKKNKRSGYHNKEKEPPKKIAPKKTTNGKTTNGSPKPTVKNSIKKAISSAIEYVKSFKRKSKKNSNNEDLQEKLEDTKLEVLENEMIHMVENVVEHVNDVENSVTADANIMNQFGDIIKNLTIELHNAIGYTEQINAIEQEKANEQASANNQPIIIAPTNVVDQSELNFNELNNILNFLAENILDNNKKKKELSFTELAASNKKTSTYTIRVITLGIAISYTTLEEFLEKIASRAGTVKSLCWFAGCPEKFNTELKKFIELNNATQKDYNKIFKIFKKMIDAYLSIKYPEIHSKIVHLISSTSGGKKGKPRKPRKSRKPRKPRKSKKT</sequence>
<proteinExistence type="predicted"/>